<reference evidence="1 2" key="1">
    <citation type="submission" date="2019-05" db="EMBL/GenBank/DDBJ databases">
        <title>Marivita sp. nov. isolated from sea sediment.</title>
        <authorList>
            <person name="Kim W."/>
        </authorList>
    </citation>
    <scope>NUCLEOTIDE SEQUENCE [LARGE SCALE GENOMIC DNA]</scope>
    <source>
        <strain evidence="1 2">CAU 1492</strain>
    </source>
</reference>
<dbReference type="PANTHER" id="PTHR48100">
    <property type="entry name" value="BROAD-SPECIFICITY PHOSPHATASE YOR283W-RELATED"/>
    <property type="match status" value="1"/>
</dbReference>
<evidence type="ECO:0000313" key="1">
    <source>
        <dbReference type="EMBL" id="TMV11403.1"/>
    </source>
</evidence>
<dbReference type="InterPro" id="IPR029033">
    <property type="entry name" value="His_PPase_superfam"/>
</dbReference>
<name>A0ABY2X7G0_9RHOB</name>
<dbReference type="Proteomes" id="UP001191082">
    <property type="component" value="Unassembled WGS sequence"/>
</dbReference>
<dbReference type="InterPro" id="IPR050275">
    <property type="entry name" value="PGM_Phosphatase"/>
</dbReference>
<dbReference type="PIRSF" id="PIRSF000709">
    <property type="entry name" value="6PFK_2-Ptase"/>
    <property type="match status" value="1"/>
</dbReference>
<accession>A0ABY2X7G0</accession>
<dbReference type="SMART" id="SM00855">
    <property type="entry name" value="PGAM"/>
    <property type="match status" value="1"/>
</dbReference>
<gene>
    <name evidence="1" type="ORF">FGK64_14025</name>
</gene>
<dbReference type="PANTHER" id="PTHR48100:SF1">
    <property type="entry name" value="HISTIDINE PHOSPHATASE FAMILY PROTEIN-RELATED"/>
    <property type="match status" value="1"/>
</dbReference>
<dbReference type="RefSeq" id="WP_138864469.1">
    <property type="nucleotide sequence ID" value="NZ_VCPC01000003.1"/>
</dbReference>
<organism evidence="1 2">
    <name type="scientific">Arenibacterium halophilum</name>
    <dbReference type="NCBI Taxonomy" id="2583821"/>
    <lineage>
        <taxon>Bacteria</taxon>
        <taxon>Pseudomonadati</taxon>
        <taxon>Pseudomonadota</taxon>
        <taxon>Alphaproteobacteria</taxon>
        <taxon>Rhodobacterales</taxon>
        <taxon>Paracoccaceae</taxon>
        <taxon>Arenibacterium</taxon>
    </lineage>
</organism>
<keyword evidence="2" id="KW-1185">Reference proteome</keyword>
<dbReference type="CDD" id="cd07067">
    <property type="entry name" value="HP_PGM_like"/>
    <property type="match status" value="1"/>
</dbReference>
<sequence length="195" mass="21402">MTRLALLRHGHTPWNRAGRIQGRSDIALDAEARTDLAALALPAPWDRAALWSSPLARAFDTARLVAAREPQTDPALIEMNWGAWEGQHGTELAADPASGFRHIEDWGWDYCPPEGEPPRAVLSRLQPWLAHLTGDAVAVCHIGVMRVLLARAHGWNFDGPAPFAIKRNRLYLIEITEIGLVPLGDPVRLVPKGAA</sequence>
<dbReference type="InterPro" id="IPR013078">
    <property type="entry name" value="His_Pase_superF_clade-1"/>
</dbReference>
<dbReference type="SUPFAM" id="SSF53254">
    <property type="entry name" value="Phosphoglycerate mutase-like"/>
    <property type="match status" value="1"/>
</dbReference>
<comment type="caution">
    <text evidence="1">The sequence shown here is derived from an EMBL/GenBank/DDBJ whole genome shotgun (WGS) entry which is preliminary data.</text>
</comment>
<dbReference type="Pfam" id="PF00300">
    <property type="entry name" value="His_Phos_1"/>
    <property type="match status" value="1"/>
</dbReference>
<dbReference type="EMBL" id="VCPC01000003">
    <property type="protein sequence ID" value="TMV11403.1"/>
    <property type="molecule type" value="Genomic_DNA"/>
</dbReference>
<protein>
    <submittedName>
        <fullName evidence="1">Histidine phosphatase family protein</fullName>
    </submittedName>
</protein>
<proteinExistence type="predicted"/>
<evidence type="ECO:0000313" key="2">
    <source>
        <dbReference type="Proteomes" id="UP001191082"/>
    </source>
</evidence>
<dbReference type="Gene3D" id="3.40.50.1240">
    <property type="entry name" value="Phosphoglycerate mutase-like"/>
    <property type="match status" value="1"/>
</dbReference>